<protein>
    <submittedName>
        <fullName evidence="2">Uncharacterized protein</fullName>
    </submittedName>
</protein>
<keyword evidence="1" id="KW-0472">Membrane</keyword>
<keyword evidence="1" id="KW-1133">Transmembrane helix</keyword>
<reference evidence="2" key="1">
    <citation type="journal article" date="2020" name="Nature">
        <title>Giant virus diversity and host interactions through global metagenomics.</title>
        <authorList>
            <person name="Schulz F."/>
            <person name="Roux S."/>
            <person name="Paez-Espino D."/>
            <person name="Jungbluth S."/>
            <person name="Walsh D.A."/>
            <person name="Denef V.J."/>
            <person name="McMahon K.D."/>
            <person name="Konstantinidis K.T."/>
            <person name="Eloe-Fadrosh E.A."/>
            <person name="Kyrpides N.C."/>
            <person name="Woyke T."/>
        </authorList>
    </citation>
    <scope>NUCLEOTIDE SEQUENCE</scope>
    <source>
        <strain evidence="2">GVMAG-M-3300021343-4</strain>
    </source>
</reference>
<organism evidence="2">
    <name type="scientific">viral metagenome</name>
    <dbReference type="NCBI Taxonomy" id="1070528"/>
    <lineage>
        <taxon>unclassified sequences</taxon>
        <taxon>metagenomes</taxon>
        <taxon>organismal metagenomes</taxon>
    </lineage>
</organism>
<sequence length="142" mass="16052">MQNFKAFIIGSSIPVVVLPFLYLNSAYTQPYIAQDAFNRQAYKWIPVIIPILYGILNVIAVNIGKDWDKSKTTKKMFIFGAVAGLFLALLGNFLFKFSTYLNFFNWGGSNLKYLTILVGIAIYTVVFGVIVNYTNRAFEVSH</sequence>
<feature type="transmembrane region" description="Helical" evidence="1">
    <location>
        <begin position="44"/>
        <end position="64"/>
    </location>
</feature>
<keyword evidence="1" id="KW-0812">Transmembrane</keyword>
<feature type="transmembrane region" description="Helical" evidence="1">
    <location>
        <begin position="7"/>
        <end position="24"/>
    </location>
</feature>
<feature type="transmembrane region" description="Helical" evidence="1">
    <location>
        <begin position="76"/>
        <end position="95"/>
    </location>
</feature>
<accession>A0A6C0CKC3</accession>
<proteinExistence type="predicted"/>
<feature type="transmembrane region" description="Helical" evidence="1">
    <location>
        <begin position="115"/>
        <end position="134"/>
    </location>
</feature>
<dbReference type="AlphaFoldDB" id="A0A6C0CKC3"/>
<dbReference type="EMBL" id="MN739443">
    <property type="protein sequence ID" value="QHT04911.1"/>
    <property type="molecule type" value="Genomic_DNA"/>
</dbReference>
<evidence type="ECO:0000256" key="1">
    <source>
        <dbReference type="SAM" id="Phobius"/>
    </source>
</evidence>
<evidence type="ECO:0000313" key="2">
    <source>
        <dbReference type="EMBL" id="QHT04911.1"/>
    </source>
</evidence>
<name>A0A6C0CKC3_9ZZZZ</name>